<evidence type="ECO:0000259" key="5">
    <source>
        <dbReference type="PROSITE" id="PS50930"/>
    </source>
</evidence>
<dbReference type="InterPro" id="IPR046947">
    <property type="entry name" value="LytR-like"/>
</dbReference>
<sequence length="165" mass="18984">MKIKIDIDPQHEETPVITIQVKEWTDEVEAVVKMLRQHESEMPDAKGAAQPKRIVALEEDRSILLQPSEIDYIFAEKRKVFAMAGGRTLEMRMKLYELEEVLSSQGFIRFSKSVLGNLDQVDRFELSFNGNLCVYFKSGSKEYVTRKYVHGLKEQLLDGGGQRDE</sequence>
<dbReference type="SMART" id="SM00850">
    <property type="entry name" value="LytTR"/>
    <property type="match status" value="1"/>
</dbReference>
<keyword evidence="2" id="KW-0805">Transcription regulation</keyword>
<dbReference type="Pfam" id="PF04397">
    <property type="entry name" value="LytTR"/>
    <property type="match status" value="1"/>
</dbReference>
<keyword evidence="1" id="KW-0963">Cytoplasm</keyword>
<dbReference type="BioCyc" id="JESP1508404:G14D9-9466-MONOMER"/>
<reference evidence="6 7" key="1">
    <citation type="submission" date="2014-08" db="EMBL/GenBank/DDBJ databases">
        <title>Complete genome of a marine bacteria Jeotgalibacillus malaysiensis.</title>
        <authorList>
            <person name="Yaakop A.S."/>
            <person name="Chan K.-G."/>
            <person name="Goh K.M."/>
        </authorList>
    </citation>
    <scope>NUCLEOTIDE SEQUENCE [LARGE SCALE GENOMIC DNA]</scope>
    <source>
        <strain evidence="6 7">D5</strain>
    </source>
</reference>
<dbReference type="GO" id="GO:0003677">
    <property type="term" value="F:DNA binding"/>
    <property type="evidence" value="ECO:0007669"/>
    <property type="project" value="UniProtKB-KW"/>
</dbReference>
<keyword evidence="3" id="KW-0238">DNA-binding</keyword>
<dbReference type="Gene3D" id="2.40.50.1020">
    <property type="entry name" value="LytTr DNA-binding domain"/>
    <property type="match status" value="1"/>
</dbReference>
<evidence type="ECO:0000313" key="6">
    <source>
        <dbReference type="EMBL" id="AJD89566.1"/>
    </source>
</evidence>
<name>A0A0B5AHL2_9BACL</name>
<proteinExistence type="predicted"/>
<evidence type="ECO:0000256" key="4">
    <source>
        <dbReference type="ARBA" id="ARBA00023163"/>
    </source>
</evidence>
<keyword evidence="7" id="KW-1185">Reference proteome</keyword>
<dbReference type="EMBL" id="CP009416">
    <property type="protein sequence ID" value="AJD89566.1"/>
    <property type="molecule type" value="Genomic_DNA"/>
</dbReference>
<dbReference type="PANTHER" id="PTHR37299:SF2">
    <property type="entry name" value="HTH LYTTR-TYPE DOMAIN-CONTAINING PROTEIN"/>
    <property type="match status" value="1"/>
</dbReference>
<protein>
    <recommendedName>
        <fullName evidence="5">HTH LytTR-type domain-containing protein</fullName>
    </recommendedName>
</protein>
<dbReference type="KEGG" id="jeo:JMA_02480"/>
<organism evidence="6 7">
    <name type="scientific">Jeotgalibacillus malaysiensis</name>
    <dbReference type="NCBI Taxonomy" id="1508404"/>
    <lineage>
        <taxon>Bacteria</taxon>
        <taxon>Bacillati</taxon>
        <taxon>Bacillota</taxon>
        <taxon>Bacilli</taxon>
        <taxon>Bacillales</taxon>
        <taxon>Caryophanaceae</taxon>
        <taxon>Jeotgalibacillus</taxon>
    </lineage>
</organism>
<dbReference type="InterPro" id="IPR007492">
    <property type="entry name" value="LytTR_DNA-bd_dom"/>
</dbReference>
<evidence type="ECO:0000256" key="1">
    <source>
        <dbReference type="ARBA" id="ARBA00022490"/>
    </source>
</evidence>
<dbReference type="AlphaFoldDB" id="A0A0B5AHL2"/>
<dbReference type="STRING" id="1508404.JMA_02480"/>
<gene>
    <name evidence="6" type="ORF">JMA_02480</name>
</gene>
<dbReference type="PANTHER" id="PTHR37299">
    <property type="entry name" value="TRANSCRIPTIONAL REGULATOR-RELATED"/>
    <property type="match status" value="1"/>
</dbReference>
<dbReference type="GO" id="GO:0000156">
    <property type="term" value="F:phosphorelay response regulator activity"/>
    <property type="evidence" value="ECO:0007669"/>
    <property type="project" value="InterPro"/>
</dbReference>
<evidence type="ECO:0000256" key="2">
    <source>
        <dbReference type="ARBA" id="ARBA00023015"/>
    </source>
</evidence>
<feature type="domain" description="HTH LytTR-type" evidence="5">
    <location>
        <begin position="54"/>
        <end position="158"/>
    </location>
</feature>
<evidence type="ECO:0000256" key="3">
    <source>
        <dbReference type="ARBA" id="ARBA00023125"/>
    </source>
</evidence>
<dbReference type="OrthoDB" id="9808614at2"/>
<keyword evidence="4" id="KW-0804">Transcription</keyword>
<dbReference type="Proteomes" id="UP000031449">
    <property type="component" value="Chromosome"/>
</dbReference>
<evidence type="ECO:0000313" key="7">
    <source>
        <dbReference type="Proteomes" id="UP000031449"/>
    </source>
</evidence>
<accession>A0A0B5AHL2</accession>
<dbReference type="PROSITE" id="PS50930">
    <property type="entry name" value="HTH_LYTTR"/>
    <property type="match status" value="1"/>
</dbReference>
<dbReference type="HOGENOM" id="CLU_106729_4_0_9"/>